<keyword evidence="4 10" id="KW-0812">Transmembrane</keyword>
<evidence type="ECO:0000256" key="3">
    <source>
        <dbReference type="ARBA" id="ARBA00022475"/>
    </source>
</evidence>
<dbReference type="EMBL" id="BAABKQ010000001">
    <property type="protein sequence ID" value="GAA4820779.1"/>
    <property type="molecule type" value="Genomic_DNA"/>
</dbReference>
<evidence type="ECO:0000256" key="2">
    <source>
        <dbReference type="ARBA" id="ARBA00008149"/>
    </source>
</evidence>
<evidence type="ECO:0000256" key="9">
    <source>
        <dbReference type="ARBA" id="ARBA00023136"/>
    </source>
</evidence>
<proteinExistence type="inferred from homology"/>
<dbReference type="Pfam" id="PF05108">
    <property type="entry name" value="T7SS_ESX1_EccB"/>
    <property type="match status" value="1"/>
</dbReference>
<dbReference type="PANTHER" id="PTHR40765:SF2">
    <property type="entry name" value="ESX-2 SECRETION SYSTEM ATPASE ECCB2"/>
    <property type="match status" value="1"/>
</dbReference>
<dbReference type="PANTHER" id="PTHR40765">
    <property type="entry name" value="ESX-2 SECRETION SYSTEM ATPASE ECCB2"/>
    <property type="match status" value="1"/>
</dbReference>
<evidence type="ECO:0000256" key="7">
    <source>
        <dbReference type="ARBA" id="ARBA00022840"/>
    </source>
</evidence>
<comment type="similarity">
    <text evidence="2">Belongs to the EccB family.</text>
</comment>
<evidence type="ECO:0000313" key="12">
    <source>
        <dbReference type="Proteomes" id="UP001500839"/>
    </source>
</evidence>
<keyword evidence="5" id="KW-0547">Nucleotide-binding</keyword>
<dbReference type="Gene3D" id="3.30.2390.20">
    <property type="entry name" value="Type VII secretion system EccB, repeat 1 domain"/>
    <property type="match status" value="1"/>
</dbReference>
<keyword evidence="3" id="KW-1003">Cell membrane</keyword>
<accession>A0ABP9CWU0</accession>
<evidence type="ECO:0000256" key="4">
    <source>
        <dbReference type="ARBA" id="ARBA00022692"/>
    </source>
</evidence>
<evidence type="ECO:0000313" key="11">
    <source>
        <dbReference type="EMBL" id="GAA4820779.1"/>
    </source>
</evidence>
<reference evidence="12" key="1">
    <citation type="journal article" date="2019" name="Int. J. Syst. Evol. Microbiol.">
        <title>The Global Catalogue of Microorganisms (GCM) 10K type strain sequencing project: providing services to taxonomists for standard genome sequencing and annotation.</title>
        <authorList>
            <consortium name="The Broad Institute Genomics Platform"/>
            <consortium name="The Broad Institute Genome Sequencing Center for Infectious Disease"/>
            <person name="Wu L."/>
            <person name="Ma J."/>
        </authorList>
    </citation>
    <scope>NUCLEOTIDE SEQUENCE [LARGE SCALE GENOMIC DNA]</scope>
    <source>
        <strain evidence="12">JCM 18542</strain>
    </source>
</reference>
<evidence type="ECO:0000256" key="5">
    <source>
        <dbReference type="ARBA" id="ARBA00022741"/>
    </source>
</evidence>
<dbReference type="InterPro" id="IPR042485">
    <property type="entry name" value="T7SS_EccB_R3"/>
</dbReference>
<dbReference type="InterPro" id="IPR044857">
    <property type="entry name" value="T7SS_EccB_R1"/>
</dbReference>
<dbReference type="Gene3D" id="2.40.50.910">
    <property type="entry name" value="Type VII secretion system EccB, repeat 3 domain"/>
    <property type="match status" value="1"/>
</dbReference>
<keyword evidence="9 10" id="KW-0472">Membrane</keyword>
<evidence type="ECO:0000256" key="8">
    <source>
        <dbReference type="ARBA" id="ARBA00022989"/>
    </source>
</evidence>
<sequence length="498" mass="50523">MPAPLTTRPQVNGYRFIIRRMEHALVRRDVRMLHEPMRSASRSLTVGAVLGTLVMAGFGIAAWISPAPDTDGSDILLAEDSGALYVRVEDERIGAAGAGPGAVGEVLHPALNLASARLVIGSPAPPLGVPGDHLPDIRRGPMVGIPGAPQLLPARTEQVAGPWTVCDGFERGAVAQTTVLVGRDQAVAAALTGGAAVLVTDGEREYVVFDGARSAVDLGDPQVVRALGLGGITPVRASAGLMAALPAGRELRAPRIDGAGEAPGFPMPGVRVGDVVRVDRGAGADADDDRYVVLRDGLQELPATVADLILYSGARQGLLQRSIGPEAVAGAPVTRHPLPLDGYPHGRLRLRDVADGTLCATWVPGRHGGGWTVGAGDPRADRGAAVRLVGADGAGPSVDRFVIPPGAAAHVSAVRGAGGGVGAGGPRFLVAETGVRYGIPDAATSKVLGLGGETDPAPWSILGLLPAGPGPALTRTDALVVHDGLTPDPAPAALLTGG</sequence>
<evidence type="ECO:0000256" key="6">
    <source>
        <dbReference type="ARBA" id="ARBA00022801"/>
    </source>
</evidence>
<comment type="subcellular location">
    <subcellularLocation>
        <location evidence="1">Cell membrane</location>
        <topology evidence="1">Single-pass membrane protein</topology>
    </subcellularLocation>
</comment>
<protein>
    <submittedName>
        <fullName evidence="11">Type VII secretion protein EccB</fullName>
    </submittedName>
</protein>
<dbReference type="NCBIfam" id="TIGR03919">
    <property type="entry name" value="T7SS_EccB"/>
    <property type="match status" value="1"/>
</dbReference>
<evidence type="ECO:0000256" key="1">
    <source>
        <dbReference type="ARBA" id="ARBA00004162"/>
    </source>
</evidence>
<evidence type="ECO:0000256" key="10">
    <source>
        <dbReference type="SAM" id="Phobius"/>
    </source>
</evidence>
<keyword evidence="7" id="KW-0067">ATP-binding</keyword>
<keyword evidence="8 10" id="KW-1133">Transmembrane helix</keyword>
<dbReference type="Proteomes" id="UP001500839">
    <property type="component" value="Unassembled WGS sequence"/>
</dbReference>
<feature type="transmembrane region" description="Helical" evidence="10">
    <location>
        <begin position="44"/>
        <end position="64"/>
    </location>
</feature>
<keyword evidence="6" id="KW-0378">Hydrolase</keyword>
<gene>
    <name evidence="11" type="primary">eccB</name>
    <name evidence="11" type="ORF">GCM10023353_31000</name>
</gene>
<dbReference type="InterPro" id="IPR007795">
    <property type="entry name" value="T7SS_EccB"/>
</dbReference>
<comment type="caution">
    <text evidence="11">The sequence shown here is derived from an EMBL/GenBank/DDBJ whole genome shotgun (WGS) entry which is preliminary data.</text>
</comment>
<keyword evidence="12" id="KW-1185">Reference proteome</keyword>
<name>A0ABP9CWU0_9ACTN</name>
<organism evidence="11 12">
    <name type="scientific">Tomitella cavernea</name>
    <dbReference type="NCBI Taxonomy" id="1387982"/>
    <lineage>
        <taxon>Bacteria</taxon>
        <taxon>Bacillati</taxon>
        <taxon>Actinomycetota</taxon>
        <taxon>Actinomycetes</taxon>
        <taxon>Mycobacteriales</taxon>
        <taxon>Tomitella</taxon>
    </lineage>
</organism>